<comment type="caution">
    <text evidence="2">The sequence shown here is derived from an EMBL/GenBank/DDBJ whole genome shotgun (WGS) entry which is preliminary data.</text>
</comment>
<evidence type="ECO:0000256" key="1">
    <source>
        <dbReference type="SAM" id="MobiDB-lite"/>
    </source>
</evidence>
<evidence type="ECO:0000313" key="3">
    <source>
        <dbReference type="Proteomes" id="UP000261931"/>
    </source>
</evidence>
<dbReference type="EMBL" id="QVLS01000005">
    <property type="protein sequence ID" value="RFP79389.1"/>
    <property type="molecule type" value="Genomic_DNA"/>
</dbReference>
<gene>
    <name evidence="2" type="ORF">DY262_10505</name>
</gene>
<evidence type="ECO:0000313" key="2">
    <source>
        <dbReference type="EMBL" id="RFP79389.1"/>
    </source>
</evidence>
<proteinExistence type="predicted"/>
<reference evidence="2 3" key="1">
    <citation type="submission" date="2018-08" db="EMBL/GenBank/DDBJ databases">
        <title>Hydrogenophaga sp. LA-38 isolated from sludge.</title>
        <authorList>
            <person name="Im W.-T."/>
        </authorList>
    </citation>
    <scope>NUCLEOTIDE SEQUENCE [LARGE SCALE GENOMIC DNA]</scope>
    <source>
        <strain evidence="2 3">LA-38</strain>
    </source>
</reference>
<dbReference type="AlphaFoldDB" id="A0A372EKI6"/>
<feature type="region of interest" description="Disordered" evidence="1">
    <location>
        <begin position="1"/>
        <end position="22"/>
    </location>
</feature>
<accession>A0A372EKI6</accession>
<protein>
    <submittedName>
        <fullName evidence="2">Uncharacterized protein</fullName>
    </submittedName>
</protein>
<organism evidence="2 3">
    <name type="scientific">Hydrogenophaga borbori</name>
    <dbReference type="NCBI Taxonomy" id="2294117"/>
    <lineage>
        <taxon>Bacteria</taxon>
        <taxon>Pseudomonadati</taxon>
        <taxon>Pseudomonadota</taxon>
        <taxon>Betaproteobacteria</taxon>
        <taxon>Burkholderiales</taxon>
        <taxon>Comamonadaceae</taxon>
        <taxon>Hydrogenophaga</taxon>
    </lineage>
</organism>
<name>A0A372EKI6_9BURK</name>
<dbReference type="Proteomes" id="UP000261931">
    <property type="component" value="Unassembled WGS sequence"/>
</dbReference>
<keyword evidence="3" id="KW-1185">Reference proteome</keyword>
<sequence length="92" mass="10200">MRSLKRQVRRGAAPGASPVQREQSQRIALALLERSMRFGHGRLAVQRLCEAVSLGVPLGLEHWSYGEGVVAGSSDRQLKDRFLAARQQHVPL</sequence>